<organism evidence="2 3">
    <name type="scientific">Paramecium sonneborni</name>
    <dbReference type="NCBI Taxonomy" id="65129"/>
    <lineage>
        <taxon>Eukaryota</taxon>
        <taxon>Sar</taxon>
        <taxon>Alveolata</taxon>
        <taxon>Ciliophora</taxon>
        <taxon>Intramacronucleata</taxon>
        <taxon>Oligohymenophorea</taxon>
        <taxon>Peniculida</taxon>
        <taxon>Parameciidae</taxon>
        <taxon>Paramecium</taxon>
    </lineage>
</organism>
<dbReference type="PROSITE" id="PS50082">
    <property type="entry name" value="WD_REPEATS_2"/>
    <property type="match status" value="2"/>
</dbReference>
<reference evidence="2" key="1">
    <citation type="submission" date="2021-01" db="EMBL/GenBank/DDBJ databases">
        <authorList>
            <consortium name="Genoscope - CEA"/>
            <person name="William W."/>
        </authorList>
    </citation>
    <scope>NUCLEOTIDE SEQUENCE</scope>
</reference>
<dbReference type="InterPro" id="IPR019775">
    <property type="entry name" value="WD40_repeat_CS"/>
</dbReference>
<dbReference type="PANTHER" id="PTHR19920:SF0">
    <property type="entry name" value="CYTOSOLIC IRON-SULFUR PROTEIN ASSEMBLY PROTEIN CIAO1-RELATED"/>
    <property type="match status" value="1"/>
</dbReference>
<dbReference type="GO" id="GO:0016226">
    <property type="term" value="P:iron-sulfur cluster assembly"/>
    <property type="evidence" value="ECO:0007669"/>
    <property type="project" value="TreeGrafter"/>
</dbReference>
<evidence type="ECO:0008006" key="4">
    <source>
        <dbReference type="Google" id="ProtNLM"/>
    </source>
</evidence>
<sequence length="541" mass="63145">MFKSSMIEKEKDLKCANKHKLPILMVILDPKLEQNQRLLCQDCIKNFTTQFSTIGYELVMKQIKKNQKEKVESIEKTIQLKIKQIEELLGNIHKLKSAISFQLDEIIGYSGGWIKNLLSVGHEYSQYSFHKELENLISRQLENQIDKSLLMNEINKVNSFWNIKINEKLEQFSSFKIYQKCQEILLNLGQNMQVKEEAIQPQKLLQQQNNLQNQFEQLQESTSTGNQKQTEGSVTLQLIDDSIKQKSKCYAIALNKNGTQMVSMSNSEIKVWKLIDGKPNLEQTLQGHNSFISCSNDKTIIVWKQINQNQWQGSQQYREHKGWIGSMILNNCENQLFSAGEDQKIIVWQVDFNQNQLTYLYSLEKHTNSIRAISLNDCENILVSCADDQQIILWEIDQSEKFQFKQVITSVLDSSGCHIKFIKDNLFIWIPYSKELNFICLFESKDGIFYEDIDNRIQLVNNKNLGCALFPILYLKDKNVLFIRSKNIIYILREINGKFIIQNEIDCGTKWSFGTVCENGKYLVIWDDQKGVYSLYELQYK</sequence>
<dbReference type="SMART" id="SM00320">
    <property type="entry name" value="WD40"/>
    <property type="match status" value="4"/>
</dbReference>
<dbReference type="AlphaFoldDB" id="A0A8S1RXA2"/>
<accession>A0A8S1RXA2</accession>
<dbReference type="GO" id="GO:0097361">
    <property type="term" value="C:cytosolic [4Fe-4S] assembly targeting complex"/>
    <property type="evidence" value="ECO:0007669"/>
    <property type="project" value="TreeGrafter"/>
</dbReference>
<evidence type="ECO:0000313" key="3">
    <source>
        <dbReference type="Proteomes" id="UP000692954"/>
    </source>
</evidence>
<evidence type="ECO:0000256" key="1">
    <source>
        <dbReference type="PROSITE-ProRule" id="PRU00221"/>
    </source>
</evidence>
<dbReference type="EMBL" id="CAJJDN010000373">
    <property type="protein sequence ID" value="CAD8131094.1"/>
    <property type="molecule type" value="Genomic_DNA"/>
</dbReference>
<protein>
    <recommendedName>
        <fullName evidence="4">WD40-repeat-containing domain</fullName>
    </recommendedName>
</protein>
<name>A0A8S1RXA2_9CILI</name>
<keyword evidence="1" id="KW-0853">WD repeat</keyword>
<dbReference type="PROSITE" id="PS50294">
    <property type="entry name" value="WD_REPEATS_REGION"/>
    <property type="match status" value="1"/>
</dbReference>
<dbReference type="PROSITE" id="PS00678">
    <property type="entry name" value="WD_REPEATS_1"/>
    <property type="match status" value="1"/>
</dbReference>
<dbReference type="Proteomes" id="UP000692954">
    <property type="component" value="Unassembled WGS sequence"/>
</dbReference>
<dbReference type="Pfam" id="PF00400">
    <property type="entry name" value="WD40"/>
    <property type="match status" value="2"/>
</dbReference>
<comment type="caution">
    <text evidence="2">The sequence shown here is derived from an EMBL/GenBank/DDBJ whole genome shotgun (WGS) entry which is preliminary data.</text>
</comment>
<feature type="repeat" description="WD" evidence="1">
    <location>
        <begin position="317"/>
        <end position="358"/>
    </location>
</feature>
<evidence type="ECO:0000313" key="2">
    <source>
        <dbReference type="EMBL" id="CAD8131094.1"/>
    </source>
</evidence>
<feature type="repeat" description="WD" evidence="1">
    <location>
        <begin position="363"/>
        <end position="404"/>
    </location>
</feature>
<gene>
    <name evidence="2" type="ORF">PSON_ATCC_30995.1.T3730001</name>
</gene>
<dbReference type="InterPro" id="IPR001680">
    <property type="entry name" value="WD40_rpt"/>
</dbReference>
<dbReference type="PANTHER" id="PTHR19920">
    <property type="entry name" value="WD40 PROTEIN CIAO1"/>
    <property type="match status" value="1"/>
</dbReference>
<keyword evidence="3" id="KW-1185">Reference proteome</keyword>
<dbReference type="OrthoDB" id="293334at2759"/>
<proteinExistence type="predicted"/>